<dbReference type="PANTHER" id="PTHR43646:SF3">
    <property type="entry name" value="SLR1566 PROTEIN"/>
    <property type="match status" value="1"/>
</dbReference>
<feature type="transmembrane region" description="Helical" evidence="1">
    <location>
        <begin position="299"/>
        <end position="323"/>
    </location>
</feature>
<dbReference type="CAZy" id="GT2">
    <property type="family name" value="Glycosyltransferase Family 2"/>
</dbReference>
<dbReference type="NCBIfam" id="TIGR03469">
    <property type="entry name" value="HpnB"/>
    <property type="match status" value="1"/>
</dbReference>
<dbReference type="InterPro" id="IPR017832">
    <property type="entry name" value="Glyco_trans_2_hopen-assoc_HpnB"/>
</dbReference>
<dbReference type="SUPFAM" id="SSF53448">
    <property type="entry name" value="Nucleotide-diphospho-sugar transferases"/>
    <property type="match status" value="1"/>
</dbReference>
<feature type="domain" description="Glycosyltransferase 2-like" evidence="2">
    <location>
        <begin position="48"/>
        <end position="229"/>
    </location>
</feature>
<dbReference type="Proteomes" id="UP000008204">
    <property type="component" value="Chromosome"/>
</dbReference>
<accession>B7K6B3</accession>
<feature type="transmembrane region" description="Helical" evidence="1">
    <location>
        <begin position="329"/>
        <end position="350"/>
    </location>
</feature>
<dbReference type="GO" id="GO:0016740">
    <property type="term" value="F:transferase activity"/>
    <property type="evidence" value="ECO:0007669"/>
    <property type="project" value="UniProtKB-KW"/>
</dbReference>
<dbReference type="KEGG" id="cyp:PCC8801_4242"/>
<dbReference type="Gene3D" id="3.90.550.10">
    <property type="entry name" value="Spore Coat Polysaccharide Biosynthesis Protein SpsA, Chain A"/>
    <property type="match status" value="1"/>
</dbReference>
<protein>
    <submittedName>
        <fullName evidence="3">Hopene-associated glycosyltransferase HpnB</fullName>
    </submittedName>
</protein>
<organism evidence="3 4">
    <name type="scientific">Rippkaea orientalis (strain PCC 8801 / RF-1)</name>
    <name type="common">Cyanothece sp. (strain PCC 8801)</name>
    <dbReference type="NCBI Taxonomy" id="41431"/>
    <lineage>
        <taxon>Bacteria</taxon>
        <taxon>Bacillati</taxon>
        <taxon>Cyanobacteriota</taxon>
        <taxon>Cyanophyceae</taxon>
        <taxon>Oscillatoriophycideae</taxon>
        <taxon>Chroococcales</taxon>
        <taxon>Aphanothecaceae</taxon>
        <taxon>Rippkaea</taxon>
        <taxon>Rippkaea orientalis</taxon>
    </lineage>
</organism>
<keyword evidence="1" id="KW-0812">Transmembrane</keyword>
<keyword evidence="1" id="KW-1133">Transmembrane helix</keyword>
<dbReference type="eggNOG" id="COG1215">
    <property type="taxonomic scope" value="Bacteria"/>
</dbReference>
<evidence type="ECO:0000313" key="4">
    <source>
        <dbReference type="Proteomes" id="UP000008204"/>
    </source>
</evidence>
<dbReference type="EMBL" id="CP001287">
    <property type="protein sequence ID" value="ACK68166.1"/>
    <property type="molecule type" value="Genomic_DNA"/>
</dbReference>
<dbReference type="STRING" id="41431.PCC8801_4242"/>
<evidence type="ECO:0000313" key="3">
    <source>
        <dbReference type="EMBL" id="ACK68166.1"/>
    </source>
</evidence>
<keyword evidence="4" id="KW-1185">Reference proteome</keyword>
<dbReference type="OrthoDB" id="9806525at2"/>
<reference evidence="4" key="1">
    <citation type="journal article" date="2011" name="MBio">
        <title>Novel metabolic attributes of the genus Cyanothece, comprising a group of unicellular nitrogen-fixing Cyanobacteria.</title>
        <authorList>
            <person name="Bandyopadhyay A."/>
            <person name="Elvitigala T."/>
            <person name="Welsh E."/>
            <person name="Stockel J."/>
            <person name="Liberton M."/>
            <person name="Min H."/>
            <person name="Sherman L.A."/>
            <person name="Pakrasi H.B."/>
        </authorList>
    </citation>
    <scope>NUCLEOTIDE SEQUENCE [LARGE SCALE GENOMIC DNA]</scope>
    <source>
        <strain evidence="4">PCC 8801</strain>
    </source>
</reference>
<dbReference type="Pfam" id="PF00535">
    <property type="entry name" value="Glycos_transf_2"/>
    <property type="match status" value="1"/>
</dbReference>
<gene>
    <name evidence="3" type="ordered locus">PCC8801_4242</name>
</gene>
<feature type="transmembrane region" description="Helical" evidence="1">
    <location>
        <begin position="357"/>
        <end position="374"/>
    </location>
</feature>
<dbReference type="InterPro" id="IPR029044">
    <property type="entry name" value="Nucleotide-diphossugar_trans"/>
</dbReference>
<proteinExistence type="predicted"/>
<keyword evidence="1" id="KW-0472">Membrane</keyword>
<dbReference type="RefSeq" id="WP_015785220.1">
    <property type="nucleotide sequence ID" value="NC_011726.1"/>
</dbReference>
<evidence type="ECO:0000256" key="1">
    <source>
        <dbReference type="SAM" id="Phobius"/>
    </source>
</evidence>
<name>B7K6B3_RIPO1</name>
<dbReference type="PANTHER" id="PTHR43646">
    <property type="entry name" value="GLYCOSYLTRANSFERASE"/>
    <property type="match status" value="1"/>
</dbReference>
<dbReference type="AlphaFoldDB" id="B7K6B3"/>
<keyword evidence="3" id="KW-0808">Transferase</keyword>
<dbReference type="InterPro" id="IPR001173">
    <property type="entry name" value="Glyco_trans_2-like"/>
</dbReference>
<feature type="transmembrane region" description="Helical" evidence="1">
    <location>
        <begin position="6"/>
        <end position="28"/>
    </location>
</feature>
<evidence type="ECO:0000259" key="2">
    <source>
        <dbReference type="Pfam" id="PF00535"/>
    </source>
</evidence>
<dbReference type="HOGENOM" id="CLU_038143_2_0_3"/>
<sequence>MENILLLTTILSLIIWVYLLLFRGGFWLSNQKIKPQALGITDYPSVYAVIPARNEADVLPISLKSLLNQDYLGQFTIILIDDQSSDGTGEVAQEIAKNCHQSNRLIVISGQTLPTGWSGKLWAMEQGLKYIKKHNCQPKYILFTDADIEHHPTNLQELVTKSQQENLALTSLMVWLRCQSIWEQFLIPAFVFFFEKLYPFAWVNNAKNKMAAAAGGCILIRRDILEEIGGLEIVRQALIDDCSLAAAVKSKLQQNPNNTQGIWLGLSEKTRSLRPYDSLETIWNMVARTAYTQLNYSPLLLSGTVLGLTLVYLIPILSLALGLLLGNSLIALFGGITWILMAIAYLPTLILYKASPLWSLTLPIIAFLYLLMTIDSALRHWQGKGGAWKGRVYANNE</sequence>